<organism evidence="1 2">
    <name type="scientific">Pistacia atlantica</name>
    <dbReference type="NCBI Taxonomy" id="434234"/>
    <lineage>
        <taxon>Eukaryota</taxon>
        <taxon>Viridiplantae</taxon>
        <taxon>Streptophyta</taxon>
        <taxon>Embryophyta</taxon>
        <taxon>Tracheophyta</taxon>
        <taxon>Spermatophyta</taxon>
        <taxon>Magnoliopsida</taxon>
        <taxon>eudicotyledons</taxon>
        <taxon>Gunneridae</taxon>
        <taxon>Pentapetalae</taxon>
        <taxon>rosids</taxon>
        <taxon>malvids</taxon>
        <taxon>Sapindales</taxon>
        <taxon>Anacardiaceae</taxon>
        <taxon>Pistacia</taxon>
    </lineage>
</organism>
<protein>
    <submittedName>
        <fullName evidence="1">Uncharacterized protein</fullName>
    </submittedName>
</protein>
<name>A0ACC1BMA7_9ROSI</name>
<accession>A0ACC1BMA7</accession>
<proteinExistence type="predicted"/>
<sequence length="1091" mass="120378">MVGFNKAQAELARRHDRNKNSETRIFSLTDFLNSVPKCVFSSYSTLVLTDLETNLVKSILQDDKDQLINIIKQALLNGIDNDTLQTTASAAVLKILHLCCNLDSVFCATALVNGELLGGAVAAVNKTDNVTGLTAIHVAAESHAARCVEMLLKKRARMDVIWNPDDYSVEDLVVILSQKDLTTVKLLSEKTKEISEVAYASAVGGRVVELAALLIVAAESVNSSLLVLHDADSGCKEETTIYECVVKEALSLGRTTTSCLRAAKRSSAPTKSESAKKRKLLLCEIELLQLFGAVSNRSCTDNKVTSPLILAAQAGDEAVMELLLKSNTDVNDTDAEGNAALHLAFKASMGSCQHVQQNRIVGLLLKHGARVNQKNKLGLTAVHLAAASGNLQALEALMKETPLFFAAKNDHMDCAELLLRQGANSEVLNLRRERPIDLAVSQDMRFLLNAANICHMNRALAIQQKYIASLEGDEISETCEALLSVTEEGTNIEKICSNTKPEVCKYFESPSGCVRGAKCFYAHGVQELWKTKRGANLIHSATAEDFKRKIFVGGLPLSLDSDSLSEFFEEHFGPVENAKVARFQTGKQIQSRGFGFITFAHEESVSEAVEARYVTIMGRKVEIKSAIPKFLLLAELQKQAARRREANIKDQSQLQAVMPDKKTTEEMSARKIEEEMPTRKNQEDMPCRETLEEEKPEHTSWADRLLLCQPVTSATESQADISTREYALSSLKADFKAAFQLEMDHASLGYPKLSDFMRTFPDICTMKSRTLSKNGSPNHMVLLPSSIPKPKLKVLQQLKMHSPPFPVKSIGDGDDSDSCDSKSPQDLPSASSASTGFTTSTQRSTSSGVPQKLVWFTKPGIISDSCDSNSPQDLPSASSASTGFTISSNEGNSSHEITEDSSTTSRRGNSAQRSTSSGVPQRLVWFTKPGMFSFSQTSSYQGGDEGSGDPNDRRRWMEPSEGIKLMLHNRHLVLQWLAIKRKNSSVLFLREFDFYPKYKANLLRGLCFGCNRQKMMWGNFPCGHLLWCGNCKLEVEQIGRYDHKCVVCDMEVQKINLILSNQFEEFRPLHNSNRPKYGIAKPNLSSSMLFI</sequence>
<keyword evidence="2" id="KW-1185">Reference proteome</keyword>
<dbReference type="EMBL" id="CM047900">
    <property type="protein sequence ID" value="KAJ0099961.1"/>
    <property type="molecule type" value="Genomic_DNA"/>
</dbReference>
<evidence type="ECO:0000313" key="1">
    <source>
        <dbReference type="EMBL" id="KAJ0099961.1"/>
    </source>
</evidence>
<evidence type="ECO:0000313" key="2">
    <source>
        <dbReference type="Proteomes" id="UP001164250"/>
    </source>
</evidence>
<comment type="caution">
    <text evidence="1">The sequence shown here is derived from an EMBL/GenBank/DDBJ whole genome shotgun (WGS) entry which is preliminary data.</text>
</comment>
<gene>
    <name evidence="1" type="ORF">Patl1_21921</name>
</gene>
<reference evidence="2" key="1">
    <citation type="journal article" date="2023" name="G3 (Bethesda)">
        <title>Genome assembly and association tests identify interacting loci associated with vigor, precocity, and sex in interspecific pistachio rootstocks.</title>
        <authorList>
            <person name="Palmer W."/>
            <person name="Jacygrad E."/>
            <person name="Sagayaradj S."/>
            <person name="Cavanaugh K."/>
            <person name="Han R."/>
            <person name="Bertier L."/>
            <person name="Beede B."/>
            <person name="Kafkas S."/>
            <person name="Golino D."/>
            <person name="Preece J."/>
            <person name="Michelmore R."/>
        </authorList>
    </citation>
    <scope>NUCLEOTIDE SEQUENCE [LARGE SCALE GENOMIC DNA]</scope>
</reference>
<dbReference type="Proteomes" id="UP001164250">
    <property type="component" value="Chromosome 4"/>
</dbReference>